<reference evidence="1" key="1">
    <citation type="submission" date="2020-03" db="EMBL/GenBank/DDBJ databases">
        <title>Hybrid Assembly of Korean Phytophthora infestans isolates.</title>
        <authorList>
            <person name="Prokchorchik M."/>
            <person name="Lee Y."/>
            <person name="Seo J."/>
            <person name="Cho J.-H."/>
            <person name="Park Y.-E."/>
            <person name="Jang D.-C."/>
            <person name="Im J.-S."/>
            <person name="Choi J.-G."/>
            <person name="Park H.-J."/>
            <person name="Lee G.-B."/>
            <person name="Lee Y.-G."/>
            <person name="Hong S.-Y."/>
            <person name="Cho K."/>
            <person name="Sohn K.H."/>
        </authorList>
    </citation>
    <scope>NUCLEOTIDE SEQUENCE</scope>
    <source>
        <strain evidence="1">KR_2_A2</strain>
    </source>
</reference>
<accession>A0A8S9UKJ9</accession>
<protein>
    <submittedName>
        <fullName evidence="1">Uncharacterized protein</fullName>
    </submittedName>
</protein>
<evidence type="ECO:0000313" key="2">
    <source>
        <dbReference type="Proteomes" id="UP000704712"/>
    </source>
</evidence>
<proteinExistence type="predicted"/>
<dbReference type="Proteomes" id="UP000704712">
    <property type="component" value="Unassembled WGS sequence"/>
</dbReference>
<gene>
    <name evidence="1" type="ORF">GN958_ATG09545</name>
</gene>
<dbReference type="AlphaFoldDB" id="A0A8S9UKJ9"/>
<comment type="caution">
    <text evidence="1">The sequence shown here is derived from an EMBL/GenBank/DDBJ whole genome shotgun (WGS) entry which is preliminary data.</text>
</comment>
<organism evidence="1 2">
    <name type="scientific">Phytophthora infestans</name>
    <name type="common">Potato late blight agent</name>
    <name type="synonym">Botrytis infestans</name>
    <dbReference type="NCBI Taxonomy" id="4787"/>
    <lineage>
        <taxon>Eukaryota</taxon>
        <taxon>Sar</taxon>
        <taxon>Stramenopiles</taxon>
        <taxon>Oomycota</taxon>
        <taxon>Peronosporomycetes</taxon>
        <taxon>Peronosporales</taxon>
        <taxon>Peronosporaceae</taxon>
        <taxon>Phytophthora</taxon>
    </lineage>
</organism>
<name>A0A8S9UKJ9_PHYIN</name>
<dbReference type="EMBL" id="JAACNO010001358">
    <property type="protein sequence ID" value="KAF4141280.1"/>
    <property type="molecule type" value="Genomic_DNA"/>
</dbReference>
<evidence type="ECO:0000313" key="1">
    <source>
        <dbReference type="EMBL" id="KAF4141280.1"/>
    </source>
</evidence>
<sequence>MDEYTRDDNANSQEIHQVVTDIITDHAAARPSNTVKQYAPKQAEFKTWCAGKSIWMAVLSLKGN</sequence>